<dbReference type="EMBL" id="ML976679">
    <property type="protein sequence ID" value="KAF1973617.1"/>
    <property type="molecule type" value="Genomic_DNA"/>
</dbReference>
<reference evidence="1" key="1">
    <citation type="journal article" date="2020" name="Stud. Mycol.">
        <title>101 Dothideomycetes genomes: a test case for predicting lifestyles and emergence of pathogens.</title>
        <authorList>
            <person name="Haridas S."/>
            <person name="Albert R."/>
            <person name="Binder M."/>
            <person name="Bloem J."/>
            <person name="Labutti K."/>
            <person name="Salamov A."/>
            <person name="Andreopoulos B."/>
            <person name="Baker S."/>
            <person name="Barry K."/>
            <person name="Bills G."/>
            <person name="Bluhm B."/>
            <person name="Cannon C."/>
            <person name="Castanera R."/>
            <person name="Culley D."/>
            <person name="Daum C."/>
            <person name="Ezra D."/>
            <person name="Gonzalez J."/>
            <person name="Henrissat B."/>
            <person name="Kuo A."/>
            <person name="Liang C."/>
            <person name="Lipzen A."/>
            <person name="Lutzoni F."/>
            <person name="Magnuson J."/>
            <person name="Mondo S."/>
            <person name="Nolan M."/>
            <person name="Ohm R."/>
            <person name="Pangilinan J."/>
            <person name="Park H.-J."/>
            <person name="Ramirez L."/>
            <person name="Alfaro M."/>
            <person name="Sun H."/>
            <person name="Tritt A."/>
            <person name="Yoshinaga Y."/>
            <person name="Zwiers L.-H."/>
            <person name="Turgeon B."/>
            <person name="Goodwin S."/>
            <person name="Spatafora J."/>
            <person name="Crous P."/>
            <person name="Grigoriev I."/>
        </authorList>
    </citation>
    <scope>NUCLEOTIDE SEQUENCE</scope>
    <source>
        <strain evidence="1">CBS 107.79</strain>
    </source>
</reference>
<proteinExistence type="predicted"/>
<protein>
    <submittedName>
        <fullName evidence="1">Uncharacterized protein</fullName>
    </submittedName>
</protein>
<gene>
    <name evidence="1" type="ORF">BU23DRAFT_568021</name>
</gene>
<organism evidence="1 2">
    <name type="scientific">Bimuria novae-zelandiae CBS 107.79</name>
    <dbReference type="NCBI Taxonomy" id="1447943"/>
    <lineage>
        <taxon>Eukaryota</taxon>
        <taxon>Fungi</taxon>
        <taxon>Dikarya</taxon>
        <taxon>Ascomycota</taxon>
        <taxon>Pezizomycotina</taxon>
        <taxon>Dothideomycetes</taxon>
        <taxon>Pleosporomycetidae</taxon>
        <taxon>Pleosporales</taxon>
        <taxon>Massarineae</taxon>
        <taxon>Didymosphaeriaceae</taxon>
        <taxon>Bimuria</taxon>
    </lineage>
</organism>
<accession>A0A6A5VJS8</accession>
<name>A0A6A5VJS8_9PLEO</name>
<evidence type="ECO:0000313" key="2">
    <source>
        <dbReference type="Proteomes" id="UP000800036"/>
    </source>
</evidence>
<dbReference type="Proteomes" id="UP000800036">
    <property type="component" value="Unassembled WGS sequence"/>
</dbReference>
<evidence type="ECO:0000313" key="1">
    <source>
        <dbReference type="EMBL" id="KAF1973617.1"/>
    </source>
</evidence>
<dbReference type="AlphaFoldDB" id="A0A6A5VJS8"/>
<keyword evidence="2" id="KW-1185">Reference proteome</keyword>
<sequence length="367" mass="41429">MLRLRVSVWKSTSVAFDQNTHNLVASVTSSNDAKRRLDYAVTRVPTVEARNIHKIAVRDQQVNNYRRLRAGEADIEAYQFPLGHITAWKRSLDEPGRPGLANFGTQNRGPGHKTRFRRGHLSLVESDTRKLGAKLQMKPKLKFKLKTQWTFWMEEQTMTPGKFFKGLGTIDCLVRKRALPEAFIWVLFRNLLENILLRGKPETAYWRAYPSPVLGNFGSLESIRNVSGRGTSGFYTPGKRPKSAQHSVPIALELKSTAQNYTSTPLASVYVCLPQENQGIEPLQELRGTTDARSNYSSYLERIVGGCLTFSVANRYSLAELPGLIDAGIAGLKKLKPNIDNKEEEELPLLDRVMFQDDPFSKWGYLG</sequence>